<protein>
    <recommendedName>
        <fullName evidence="9 10">Transcription termination factor Rho</fullName>
        <ecNumber evidence="9 10">3.6.4.-</ecNumber>
    </recommendedName>
    <alternativeName>
        <fullName evidence="9">ATP-dependent helicase Rho</fullName>
    </alternativeName>
</protein>
<feature type="compositionally biased region" description="Basic residues" evidence="12">
    <location>
        <begin position="79"/>
        <end position="88"/>
    </location>
</feature>
<keyword evidence="6 9" id="KW-0694">RNA-binding</keyword>
<evidence type="ECO:0000256" key="3">
    <source>
        <dbReference type="ARBA" id="ARBA00022801"/>
    </source>
</evidence>
<feature type="binding site" evidence="9">
    <location>
        <begin position="247"/>
        <end position="252"/>
    </location>
    <ligand>
        <name>ATP</name>
        <dbReference type="ChEBI" id="CHEBI:30616"/>
    </ligand>
</feature>
<dbReference type="EMBL" id="JAGQNY010000010">
    <property type="protein sequence ID" value="MCA9302273.1"/>
    <property type="molecule type" value="Genomic_DNA"/>
</dbReference>
<dbReference type="Pfam" id="PF00006">
    <property type="entry name" value="ATP-synt_ab"/>
    <property type="match status" value="1"/>
</dbReference>
<evidence type="ECO:0000256" key="10">
    <source>
        <dbReference type="NCBIfam" id="TIGR00767"/>
    </source>
</evidence>
<feature type="binding site" evidence="9">
    <location>
        <position position="278"/>
    </location>
    <ligand>
        <name>ATP</name>
        <dbReference type="ChEBI" id="CHEBI:30616"/>
    </ligand>
</feature>
<feature type="compositionally biased region" description="Polar residues" evidence="12">
    <location>
        <begin position="67"/>
        <end position="76"/>
    </location>
</feature>
<dbReference type="PANTHER" id="PTHR46425">
    <property type="entry name" value="TRANSCRIPTION TERMINATION FACTOR RHO"/>
    <property type="match status" value="1"/>
</dbReference>
<evidence type="ECO:0000259" key="13">
    <source>
        <dbReference type="PROSITE" id="PS51856"/>
    </source>
</evidence>
<dbReference type="CDD" id="cd01128">
    <property type="entry name" value="rho_factor_C"/>
    <property type="match status" value="1"/>
</dbReference>
<evidence type="ECO:0000256" key="2">
    <source>
        <dbReference type="ARBA" id="ARBA00022741"/>
    </source>
</evidence>
<dbReference type="InterPro" id="IPR012340">
    <property type="entry name" value="NA-bd_OB-fold"/>
</dbReference>
<dbReference type="GO" id="GO:0005524">
    <property type="term" value="F:ATP binding"/>
    <property type="evidence" value="ECO:0007669"/>
    <property type="project" value="UniProtKB-UniRule"/>
</dbReference>
<reference evidence="14" key="2">
    <citation type="journal article" date="2021" name="Microbiome">
        <title>Successional dynamics and alternative stable states in a saline activated sludge microbial community over 9 years.</title>
        <authorList>
            <person name="Wang Y."/>
            <person name="Ye J."/>
            <person name="Ju F."/>
            <person name="Liu L."/>
            <person name="Boyd J.A."/>
            <person name="Deng Y."/>
            <person name="Parks D.H."/>
            <person name="Jiang X."/>
            <person name="Yin X."/>
            <person name="Woodcroft B.J."/>
            <person name="Tyson G.W."/>
            <person name="Hugenholtz P."/>
            <person name="Polz M.F."/>
            <person name="Zhang T."/>
        </authorList>
    </citation>
    <scope>NUCLEOTIDE SEQUENCE</scope>
    <source>
        <strain evidence="14">HKST-UBA80</strain>
    </source>
</reference>
<evidence type="ECO:0000313" key="14">
    <source>
        <dbReference type="EMBL" id="MCA9302273.1"/>
    </source>
</evidence>
<evidence type="ECO:0000256" key="12">
    <source>
        <dbReference type="SAM" id="MobiDB-lite"/>
    </source>
</evidence>
<comment type="caution">
    <text evidence="9">Lacks conserved residue(s) required for the propagation of feature annotation.</text>
</comment>
<keyword evidence="1 9" id="KW-0806">Transcription termination</keyword>
<dbReference type="SMART" id="SM00382">
    <property type="entry name" value="AAA"/>
    <property type="match status" value="1"/>
</dbReference>
<feature type="domain" description="Rho RNA-BD" evidence="13">
    <location>
        <begin position="116"/>
        <end position="192"/>
    </location>
</feature>
<dbReference type="InterPro" id="IPR027417">
    <property type="entry name" value="P-loop_NTPase"/>
</dbReference>
<evidence type="ECO:0000313" key="15">
    <source>
        <dbReference type="Proteomes" id="UP000714817"/>
    </source>
</evidence>
<dbReference type="InterPro" id="IPR011113">
    <property type="entry name" value="Rho_RNA-bd"/>
</dbReference>
<dbReference type="GO" id="GO:0004386">
    <property type="term" value="F:helicase activity"/>
    <property type="evidence" value="ECO:0007669"/>
    <property type="project" value="UniProtKB-UniRule"/>
</dbReference>
<feature type="binding site" evidence="9">
    <location>
        <begin position="235"/>
        <end position="240"/>
    </location>
    <ligand>
        <name>ATP</name>
        <dbReference type="ChEBI" id="CHEBI:30616"/>
    </ligand>
</feature>
<dbReference type="InterPro" id="IPR004665">
    <property type="entry name" value="Term_rho"/>
</dbReference>
<organism evidence="14 15">
    <name type="scientific">candidate division WWE3 bacterium</name>
    <dbReference type="NCBI Taxonomy" id="2053526"/>
    <lineage>
        <taxon>Bacteria</taxon>
        <taxon>Katanobacteria</taxon>
    </lineage>
</organism>
<dbReference type="NCBIfam" id="TIGR00767">
    <property type="entry name" value="rho"/>
    <property type="match status" value="1"/>
</dbReference>
<dbReference type="Pfam" id="PF07497">
    <property type="entry name" value="Rho_RNA_bind"/>
    <property type="match status" value="1"/>
</dbReference>
<evidence type="ECO:0000256" key="6">
    <source>
        <dbReference type="ARBA" id="ARBA00022884"/>
    </source>
</evidence>
<keyword evidence="8 9" id="KW-0804">Transcription</keyword>
<dbReference type="EC" id="3.6.4.-" evidence="9 10"/>
<evidence type="ECO:0000256" key="8">
    <source>
        <dbReference type="ARBA" id="ARBA00023163"/>
    </source>
</evidence>
<dbReference type="GO" id="GO:0016787">
    <property type="term" value="F:hydrolase activity"/>
    <property type="evidence" value="ECO:0007669"/>
    <property type="project" value="UniProtKB-KW"/>
</dbReference>
<feature type="compositionally biased region" description="Polar residues" evidence="12">
    <location>
        <begin position="39"/>
        <end position="58"/>
    </location>
</feature>
<dbReference type="Proteomes" id="UP000714817">
    <property type="component" value="Unassembled WGS sequence"/>
</dbReference>
<keyword evidence="4 9" id="KW-0347">Helicase</keyword>
<dbReference type="InterPro" id="IPR000194">
    <property type="entry name" value="ATPase_F1/V1/A1_a/bsu_nucl-bd"/>
</dbReference>
<keyword evidence="5 9" id="KW-0067">ATP-binding</keyword>
<dbReference type="GO" id="GO:0006353">
    <property type="term" value="P:DNA-templated transcription termination"/>
    <property type="evidence" value="ECO:0007669"/>
    <property type="project" value="UniProtKB-UniRule"/>
</dbReference>
<evidence type="ECO:0000256" key="11">
    <source>
        <dbReference type="PROSITE-ProRule" id="PRU01203"/>
    </source>
</evidence>
<comment type="similarity">
    <text evidence="9 11">Belongs to the Rho family.</text>
</comment>
<dbReference type="GO" id="GO:0008186">
    <property type="term" value="F:ATP-dependent activity, acting on RNA"/>
    <property type="evidence" value="ECO:0007669"/>
    <property type="project" value="UniProtKB-UniRule"/>
</dbReference>
<dbReference type="PROSITE" id="PS51856">
    <property type="entry name" value="RHO_RNA_BD"/>
    <property type="match status" value="1"/>
</dbReference>
<reference evidence="14" key="1">
    <citation type="submission" date="2020-04" db="EMBL/GenBank/DDBJ databases">
        <authorList>
            <person name="Zhang T."/>
        </authorList>
    </citation>
    <scope>NUCLEOTIDE SEQUENCE</scope>
    <source>
        <strain evidence="14">HKST-UBA80</strain>
    </source>
</reference>
<feature type="region of interest" description="Disordered" evidence="12">
    <location>
        <begin position="1"/>
        <end position="110"/>
    </location>
</feature>
<dbReference type="SUPFAM" id="SSF52540">
    <property type="entry name" value="P-loop containing nucleoside triphosphate hydrolases"/>
    <property type="match status" value="1"/>
</dbReference>
<dbReference type="GO" id="GO:0003723">
    <property type="term" value="F:RNA binding"/>
    <property type="evidence" value="ECO:0007669"/>
    <property type="project" value="UniProtKB-UniRule"/>
</dbReference>
<keyword evidence="7 9" id="KW-0805">Transcription regulation</keyword>
<dbReference type="InterPro" id="IPR003593">
    <property type="entry name" value="AAA+_ATPase"/>
</dbReference>
<evidence type="ECO:0000256" key="9">
    <source>
        <dbReference type="HAMAP-Rule" id="MF_01884"/>
    </source>
</evidence>
<sequence>MPTAKKVHSDRDQIAQKNSDSSINTDGSNGSAVVEAKSLSDSSTSNNPESKNNTSVSKTDQDDVSAVRTTVITTESRNNKSHQSRGRHSSGSSGNNGGNSGTTNSSGNSKFFTGETIKVEGVLELFTDYGVIRQDIADTGDNDLPKDVYTSLSQIKRFSLRMGDLVEGYARAPKEGERYLSLLQIEKVDGLDPSEAKKRPRFSKLTPIFPDEWMKLETAPEILSTRIIDLVSPIGKGQRAMLVAPPKAGKTWLLQDIANGITKNHPEVVLMVALIGERPEEVTDMRRNVNGEVYASNFDQDPADQTRVAEICLEKAKRTAEKGKDVVILMDSLTRLARAYNMVVQPSGRTLTGGFDPSALYPAKRFFGAARNLEEGGSLTIIATALVDTGSRMDDVIFEEFKGTGNMELKLDRALSERRIFPAIDIKSSSTRREDLLYDKNSMEMVHKLRRMIDLLDDKETTDLVLQQLKKSKSNEDFLKTLGQPA</sequence>
<proteinExistence type="inferred from homology"/>
<evidence type="ECO:0000256" key="5">
    <source>
        <dbReference type="ARBA" id="ARBA00022840"/>
    </source>
</evidence>
<accession>A0A955E2G8</accession>
<dbReference type="HAMAP" id="MF_01884">
    <property type="entry name" value="Rho"/>
    <property type="match status" value="1"/>
</dbReference>
<comment type="caution">
    <text evidence="14">The sequence shown here is derived from an EMBL/GenBank/DDBJ whole genome shotgun (WGS) entry which is preliminary data.</text>
</comment>
<keyword evidence="2 9" id="KW-0547">Nucleotide-binding</keyword>
<evidence type="ECO:0000256" key="4">
    <source>
        <dbReference type="ARBA" id="ARBA00022806"/>
    </source>
</evidence>
<dbReference type="SUPFAM" id="SSF50249">
    <property type="entry name" value="Nucleic acid-binding proteins"/>
    <property type="match status" value="1"/>
</dbReference>
<gene>
    <name evidence="9 14" type="primary">rho</name>
    <name evidence="14" type="ORF">KDA10_02865</name>
</gene>
<dbReference type="NCBIfam" id="NF006886">
    <property type="entry name" value="PRK09376.1"/>
    <property type="match status" value="1"/>
</dbReference>
<comment type="function">
    <text evidence="9">Facilitates transcription termination by a mechanism that involves Rho binding to the nascent RNA, activation of Rho's RNA-dependent ATPase activity, and release of the mRNA from the DNA template.</text>
</comment>
<dbReference type="AlphaFoldDB" id="A0A955E2G8"/>
<feature type="compositionally biased region" description="Polar residues" evidence="12">
    <location>
        <begin position="15"/>
        <end position="31"/>
    </location>
</feature>
<comment type="subunit">
    <text evidence="9">Homohexamer. The homohexamer assembles into an open ring structure.</text>
</comment>
<keyword evidence="3 9" id="KW-0378">Hydrolase</keyword>
<evidence type="ECO:0000256" key="1">
    <source>
        <dbReference type="ARBA" id="ARBA00022472"/>
    </source>
</evidence>
<evidence type="ECO:0000256" key="7">
    <source>
        <dbReference type="ARBA" id="ARBA00023015"/>
    </source>
</evidence>
<dbReference type="InterPro" id="IPR041703">
    <property type="entry name" value="Rho_factor_ATP-bd"/>
</dbReference>
<name>A0A955E2G8_UNCKA</name>
<dbReference type="PANTHER" id="PTHR46425:SF1">
    <property type="entry name" value="TRANSCRIPTION TERMINATION FACTOR RHO"/>
    <property type="match status" value="1"/>
</dbReference>
<dbReference type="Gene3D" id="2.40.50.140">
    <property type="entry name" value="Nucleic acid-binding proteins"/>
    <property type="match status" value="1"/>
</dbReference>
<dbReference type="Gene3D" id="3.40.50.300">
    <property type="entry name" value="P-loop containing nucleotide triphosphate hydrolases"/>
    <property type="match status" value="1"/>
</dbReference>